<dbReference type="GO" id="GO:0003700">
    <property type="term" value="F:DNA-binding transcription factor activity"/>
    <property type="evidence" value="ECO:0007669"/>
    <property type="project" value="InterPro"/>
</dbReference>
<dbReference type="Pfam" id="PF07729">
    <property type="entry name" value="FCD"/>
    <property type="match status" value="1"/>
</dbReference>
<dbReference type="InterPro" id="IPR008920">
    <property type="entry name" value="TF_FadR/GntR_C"/>
</dbReference>
<dbReference type="Gene3D" id="1.10.10.10">
    <property type="entry name" value="Winged helix-like DNA-binding domain superfamily/Winged helix DNA-binding domain"/>
    <property type="match status" value="1"/>
</dbReference>
<name>A0A4Y4DMY4_GLUUR</name>
<dbReference type="SUPFAM" id="SSF48008">
    <property type="entry name" value="GntR ligand-binding domain-like"/>
    <property type="match status" value="1"/>
</dbReference>
<dbReference type="Proteomes" id="UP000316612">
    <property type="component" value="Unassembled WGS sequence"/>
</dbReference>
<evidence type="ECO:0000256" key="3">
    <source>
        <dbReference type="ARBA" id="ARBA00023163"/>
    </source>
</evidence>
<gene>
    <name evidence="5" type="ORF">AUR04nite_14750</name>
</gene>
<evidence type="ECO:0000313" key="5">
    <source>
        <dbReference type="EMBL" id="GED05943.1"/>
    </source>
</evidence>
<keyword evidence="6" id="KW-1185">Reference proteome</keyword>
<organism evidence="5 6">
    <name type="scientific">Glutamicibacter uratoxydans</name>
    <name type="common">Arthrobacter uratoxydans</name>
    <dbReference type="NCBI Taxonomy" id="43667"/>
    <lineage>
        <taxon>Bacteria</taxon>
        <taxon>Bacillati</taxon>
        <taxon>Actinomycetota</taxon>
        <taxon>Actinomycetes</taxon>
        <taxon>Micrococcales</taxon>
        <taxon>Micrococcaceae</taxon>
        <taxon>Glutamicibacter</taxon>
    </lineage>
</organism>
<dbReference type="PANTHER" id="PTHR43537">
    <property type="entry name" value="TRANSCRIPTIONAL REGULATOR, GNTR FAMILY"/>
    <property type="match status" value="1"/>
</dbReference>
<keyword evidence="2" id="KW-0238">DNA-binding</keyword>
<keyword evidence="1" id="KW-0805">Transcription regulation</keyword>
<keyword evidence="3" id="KW-0804">Transcription</keyword>
<evidence type="ECO:0000313" key="6">
    <source>
        <dbReference type="Proteomes" id="UP000316612"/>
    </source>
</evidence>
<dbReference type="InterPro" id="IPR000524">
    <property type="entry name" value="Tscrpt_reg_HTH_GntR"/>
</dbReference>
<reference evidence="5 6" key="1">
    <citation type="submission" date="2019-06" db="EMBL/GenBank/DDBJ databases">
        <title>Whole genome shotgun sequence of Glutamicibacter uratoxydans NBRC 15515.</title>
        <authorList>
            <person name="Hosoyama A."/>
            <person name="Uohara A."/>
            <person name="Ohji S."/>
            <person name="Ichikawa N."/>
        </authorList>
    </citation>
    <scope>NUCLEOTIDE SEQUENCE [LARGE SCALE GENOMIC DNA]</scope>
    <source>
        <strain evidence="5 6">NBRC 15515</strain>
    </source>
</reference>
<proteinExistence type="predicted"/>
<dbReference type="PROSITE" id="PS50949">
    <property type="entry name" value="HTH_GNTR"/>
    <property type="match status" value="1"/>
</dbReference>
<protein>
    <submittedName>
        <fullName evidence="5">Transcriptional regulator</fullName>
    </submittedName>
</protein>
<dbReference type="InterPro" id="IPR036388">
    <property type="entry name" value="WH-like_DNA-bd_sf"/>
</dbReference>
<dbReference type="CDD" id="cd07377">
    <property type="entry name" value="WHTH_GntR"/>
    <property type="match status" value="1"/>
</dbReference>
<sequence>MSEKQDFEPEAVRVAEQLRSAIIDGLKLPGSKLIEREVAAELGVSRLPVREALKVLISEGLVLQRPRSCATVREFKAADIADVIEVRVALELMTFKLAAQRYTRQSLSDLREVLDEEIDSARSGDAVVSRRAGARFHDLVNSMAGNELLCELHRSLGGRMRWLMAQHDDLMQMALEHERLYEAIAARDAAAMDELIPEHLETSRASANARQAKVAVGAH</sequence>
<dbReference type="SMART" id="SM00345">
    <property type="entry name" value="HTH_GNTR"/>
    <property type="match status" value="1"/>
</dbReference>
<dbReference type="SMART" id="SM00895">
    <property type="entry name" value="FCD"/>
    <property type="match status" value="1"/>
</dbReference>
<accession>A0A4Y4DMY4</accession>
<dbReference type="PANTHER" id="PTHR43537:SF45">
    <property type="entry name" value="GNTR FAMILY REGULATORY PROTEIN"/>
    <property type="match status" value="1"/>
</dbReference>
<dbReference type="GO" id="GO:0003677">
    <property type="term" value="F:DNA binding"/>
    <property type="evidence" value="ECO:0007669"/>
    <property type="project" value="UniProtKB-KW"/>
</dbReference>
<dbReference type="EMBL" id="BJNY01000007">
    <property type="protein sequence ID" value="GED05943.1"/>
    <property type="molecule type" value="Genomic_DNA"/>
</dbReference>
<dbReference type="AlphaFoldDB" id="A0A4Y4DMY4"/>
<dbReference type="InterPro" id="IPR036390">
    <property type="entry name" value="WH_DNA-bd_sf"/>
</dbReference>
<dbReference type="OrthoDB" id="9816161at2"/>
<dbReference type="Gene3D" id="1.20.120.530">
    <property type="entry name" value="GntR ligand-binding domain-like"/>
    <property type="match status" value="1"/>
</dbReference>
<dbReference type="SUPFAM" id="SSF46785">
    <property type="entry name" value="Winged helix' DNA-binding domain"/>
    <property type="match status" value="1"/>
</dbReference>
<dbReference type="RefSeq" id="WP_141363488.1">
    <property type="nucleotide sequence ID" value="NZ_BAAAJL010000003.1"/>
</dbReference>
<evidence type="ECO:0000256" key="2">
    <source>
        <dbReference type="ARBA" id="ARBA00023125"/>
    </source>
</evidence>
<dbReference type="Pfam" id="PF00392">
    <property type="entry name" value="GntR"/>
    <property type="match status" value="1"/>
</dbReference>
<feature type="domain" description="HTH gntR-type" evidence="4">
    <location>
        <begin position="8"/>
        <end position="75"/>
    </location>
</feature>
<evidence type="ECO:0000256" key="1">
    <source>
        <dbReference type="ARBA" id="ARBA00023015"/>
    </source>
</evidence>
<comment type="caution">
    <text evidence="5">The sequence shown here is derived from an EMBL/GenBank/DDBJ whole genome shotgun (WGS) entry which is preliminary data.</text>
</comment>
<dbReference type="PRINTS" id="PR00035">
    <property type="entry name" value="HTHGNTR"/>
</dbReference>
<dbReference type="InterPro" id="IPR011711">
    <property type="entry name" value="GntR_C"/>
</dbReference>
<evidence type="ECO:0000259" key="4">
    <source>
        <dbReference type="PROSITE" id="PS50949"/>
    </source>
</evidence>